<keyword evidence="2" id="KW-0255">Endonuclease</keyword>
<protein>
    <submittedName>
        <fullName evidence="6">Nuclease</fullName>
    </submittedName>
</protein>
<feature type="chain" id="PRO_5012911830" evidence="4">
    <location>
        <begin position="22"/>
        <end position="162"/>
    </location>
</feature>
<reference evidence="7" key="1">
    <citation type="submission" date="2016-10" db="EMBL/GenBank/DDBJ databases">
        <title>Rodentibacter gen. nov. and new species.</title>
        <authorList>
            <person name="Christensen H."/>
        </authorList>
    </citation>
    <scope>NUCLEOTIDE SEQUENCE [LARGE SCALE GENOMIC DNA]</scope>
    <source>
        <strain evidence="7">Ppn152</strain>
    </source>
</reference>
<dbReference type="Pfam" id="PF00565">
    <property type="entry name" value="SNase"/>
    <property type="match status" value="1"/>
</dbReference>
<dbReference type="RefSeq" id="WP_077586720.1">
    <property type="nucleotide sequence ID" value="NZ_MLAE01000025.1"/>
</dbReference>
<evidence type="ECO:0000313" key="7">
    <source>
        <dbReference type="Proteomes" id="UP000189114"/>
    </source>
</evidence>
<dbReference type="InterPro" id="IPR016071">
    <property type="entry name" value="Staphylococal_nuclease_OB-fold"/>
</dbReference>
<dbReference type="PANTHER" id="PTHR12302:SF3">
    <property type="entry name" value="SERINE_THREONINE-PROTEIN KINASE 31"/>
    <property type="match status" value="1"/>
</dbReference>
<comment type="caution">
    <text evidence="6">The sequence shown here is derived from an EMBL/GenBank/DDBJ whole genome shotgun (WGS) entry which is preliminary data.</text>
</comment>
<dbReference type="PROSITE" id="PS50830">
    <property type="entry name" value="TNASE_3"/>
    <property type="match status" value="1"/>
</dbReference>
<keyword evidence="3" id="KW-0378">Hydrolase</keyword>
<proteinExistence type="predicted"/>
<feature type="signal peptide" evidence="4">
    <location>
        <begin position="1"/>
        <end position="21"/>
    </location>
</feature>
<dbReference type="Gene3D" id="2.40.50.90">
    <property type="match status" value="1"/>
</dbReference>
<accession>A0A1V3KLF4</accession>
<evidence type="ECO:0000256" key="2">
    <source>
        <dbReference type="ARBA" id="ARBA00022759"/>
    </source>
</evidence>
<evidence type="ECO:0000313" key="6">
    <source>
        <dbReference type="EMBL" id="OOF78446.1"/>
    </source>
</evidence>
<dbReference type="EMBL" id="MLAE01000025">
    <property type="protein sequence ID" value="OOF78446.1"/>
    <property type="molecule type" value="Genomic_DNA"/>
</dbReference>
<feature type="domain" description="TNase-like" evidence="5">
    <location>
        <begin position="23"/>
        <end position="144"/>
    </location>
</feature>
<keyword evidence="1" id="KW-0540">Nuclease</keyword>
<gene>
    <name evidence="6" type="ORF">BKG96_05875</name>
</gene>
<dbReference type="GO" id="GO:0003676">
    <property type="term" value="F:nucleic acid binding"/>
    <property type="evidence" value="ECO:0007669"/>
    <property type="project" value="InterPro"/>
</dbReference>
<evidence type="ECO:0000256" key="1">
    <source>
        <dbReference type="ARBA" id="ARBA00022722"/>
    </source>
</evidence>
<evidence type="ECO:0000256" key="3">
    <source>
        <dbReference type="ARBA" id="ARBA00022801"/>
    </source>
</evidence>
<dbReference type="CDD" id="cd00175">
    <property type="entry name" value="SNc"/>
    <property type="match status" value="1"/>
</dbReference>
<sequence>MIKNIVILISLFFLTALSTYAHPPNTCVVVGISDGDTITCLMRGNKPIKVRLEEIDAPESNQPFGKKSKQRLSNLIYKRIVTLKITGQDRYKRILATVYSNGKNINLEMVKSGMAWAYRQYLRHPVYLYAQQKAQIQRLGLWAARSPIPPYEWRKQEKKYGF</sequence>
<dbReference type="PANTHER" id="PTHR12302">
    <property type="entry name" value="EBNA2 BINDING PROTEIN P100"/>
    <property type="match status" value="1"/>
</dbReference>
<evidence type="ECO:0000256" key="4">
    <source>
        <dbReference type="SAM" id="SignalP"/>
    </source>
</evidence>
<dbReference type="GO" id="GO:0016787">
    <property type="term" value="F:hydrolase activity"/>
    <property type="evidence" value="ECO:0007669"/>
    <property type="project" value="UniProtKB-KW"/>
</dbReference>
<dbReference type="PROSITE" id="PS01123">
    <property type="entry name" value="TNASE_1"/>
    <property type="match status" value="1"/>
</dbReference>
<organism evidence="6 7">
    <name type="scientific">Rodentibacter caecimuris</name>
    <dbReference type="NCBI Taxonomy" id="1796644"/>
    <lineage>
        <taxon>Bacteria</taxon>
        <taxon>Pseudomonadati</taxon>
        <taxon>Pseudomonadota</taxon>
        <taxon>Gammaproteobacteria</taxon>
        <taxon>Pasteurellales</taxon>
        <taxon>Pasteurellaceae</taxon>
        <taxon>Rodentibacter</taxon>
    </lineage>
</organism>
<dbReference type="InterPro" id="IPR002071">
    <property type="entry name" value="Thermonucl_AS"/>
</dbReference>
<dbReference type="InterPro" id="IPR035437">
    <property type="entry name" value="SNase_OB-fold_sf"/>
</dbReference>
<dbReference type="AlphaFoldDB" id="A0A1V3KLF4"/>
<dbReference type="Proteomes" id="UP000189114">
    <property type="component" value="Unassembled WGS sequence"/>
</dbReference>
<dbReference type="SMART" id="SM00318">
    <property type="entry name" value="SNc"/>
    <property type="match status" value="1"/>
</dbReference>
<dbReference type="SUPFAM" id="SSF50199">
    <property type="entry name" value="Staphylococcal nuclease"/>
    <property type="match status" value="1"/>
</dbReference>
<keyword evidence="4" id="KW-0732">Signal</keyword>
<evidence type="ECO:0000259" key="5">
    <source>
        <dbReference type="PROSITE" id="PS50830"/>
    </source>
</evidence>
<name>A0A1V3KLF4_9PAST</name>
<dbReference type="GO" id="GO:0004519">
    <property type="term" value="F:endonuclease activity"/>
    <property type="evidence" value="ECO:0007669"/>
    <property type="project" value="UniProtKB-KW"/>
</dbReference>